<dbReference type="Proteomes" id="UP000198929">
    <property type="component" value="Unassembled WGS sequence"/>
</dbReference>
<reference evidence="3" key="1">
    <citation type="submission" date="2016-10" db="EMBL/GenBank/DDBJ databases">
        <authorList>
            <person name="Varghese N."/>
            <person name="Submissions S."/>
        </authorList>
    </citation>
    <scope>NUCLEOTIDE SEQUENCE [LARGE SCALE GENOMIC DNA]</scope>
    <source>
        <strain evidence="3">DSM 20524</strain>
    </source>
</reference>
<dbReference type="AlphaFoldDB" id="A0A1H9V400"/>
<accession>A0A1H9V400</accession>
<feature type="transmembrane region" description="Helical" evidence="1">
    <location>
        <begin position="476"/>
        <end position="496"/>
    </location>
</feature>
<evidence type="ECO:0000313" key="3">
    <source>
        <dbReference type="Proteomes" id="UP000198929"/>
    </source>
</evidence>
<keyword evidence="1" id="KW-0812">Transmembrane</keyword>
<dbReference type="EMBL" id="FOGQ01000010">
    <property type="protein sequence ID" value="SES16445.1"/>
    <property type="molecule type" value="Genomic_DNA"/>
</dbReference>
<organism evidence="2 3">
    <name type="scientific">Corynebacterium cystitidis DSM 20524</name>
    <dbReference type="NCBI Taxonomy" id="1121357"/>
    <lineage>
        <taxon>Bacteria</taxon>
        <taxon>Bacillati</taxon>
        <taxon>Actinomycetota</taxon>
        <taxon>Actinomycetes</taxon>
        <taxon>Mycobacteriales</taxon>
        <taxon>Corynebacteriaceae</taxon>
        <taxon>Corynebacterium</taxon>
    </lineage>
</organism>
<gene>
    <name evidence="2" type="ORF">SAMN05661109_02058</name>
</gene>
<keyword evidence="1" id="KW-1133">Transmembrane helix</keyword>
<feature type="transmembrane region" description="Helical" evidence="1">
    <location>
        <begin position="269"/>
        <end position="289"/>
    </location>
</feature>
<sequence>MRRSTPDHASSPDSELDNVIAAALHDDALADGPDGPDDFHEHEIGEDAWLDRIHDRPQHKSWKDRLGESFSMPAQWAWRTWSFVSTTPGTMVAGTVFLTLALFAAGSAMSQSSAARQASLDTLVTATEPMSNSTHVLYTSLSQADTVATTSFVDSGVETAEERAAYNAAIDRAVLAANLVLSYAADSEIEAADEVQGLVVEIQRQVPIYTGMIETARTNNRMGNPVGAAYMSDASALMREELLPMASRLFDITRGQVSTEQRRLAFPQLFPLSGLLAAIFFLVLAQVWLARVTHRRLNRGFLAATALMSIAVLWVVVSNVGTWVAGNRGFEQAAQPWDELTTSRIAAQQSRTEETLALVRRTSVEGQTTTSFDETYAAVSQALSNAENDTNTNLIRIARTSLDDWRAAHERLGVAMDHGDYEEAVYVATSEVSPPQEEPTAAQSYQRLDAILSELINDSRESLRNFINDGLAATNLVAASVMVLSLLSIVAIWLGIHPRIQEYM</sequence>
<protein>
    <submittedName>
        <fullName evidence="2">Uncharacterized protein</fullName>
    </submittedName>
</protein>
<proteinExistence type="predicted"/>
<evidence type="ECO:0000313" key="2">
    <source>
        <dbReference type="EMBL" id="SES16445.1"/>
    </source>
</evidence>
<evidence type="ECO:0000256" key="1">
    <source>
        <dbReference type="SAM" id="Phobius"/>
    </source>
</evidence>
<feature type="transmembrane region" description="Helical" evidence="1">
    <location>
        <begin position="301"/>
        <end position="325"/>
    </location>
</feature>
<dbReference type="STRING" id="1121357.SAMN05661109_02058"/>
<dbReference type="RefSeq" id="WP_092259860.1">
    <property type="nucleotide sequence ID" value="NZ_CP047199.1"/>
</dbReference>
<name>A0A1H9V400_9CORY</name>
<keyword evidence="1" id="KW-0472">Membrane</keyword>
<keyword evidence="3" id="KW-1185">Reference proteome</keyword>